<dbReference type="AlphaFoldDB" id="A0A0R0AGX8"/>
<feature type="domain" description="NGO1945-like C-terminal" evidence="2">
    <location>
        <begin position="142"/>
        <end position="238"/>
    </location>
</feature>
<sequence>MAESLRELQFRFAAHLRDPQRQPPPAQIDPRRLQVYRELYFNNIQSLLAANFPVIAGTLGEERWLPLVRAFCREHRAHTPLFPEIGQEFIHFLDQQPVRADAPWLLELAHYEWIELALKISDAPLPAHDPAGDLLAQVPVLSPWCRALAYTWPVHRIAPGYQPLQAPAQPTLLLARRQPDGAIVFSQLSPLLYRLLERLEQLPRQCGRQHLQELAAEAGVHPDATFLDNAAAMLRQLATSGCIVGTTTPA</sequence>
<gene>
    <name evidence="3" type="ORF">ARC78_06045</name>
</gene>
<dbReference type="Pfam" id="PF22106">
    <property type="entry name" value="NGO1945_C"/>
    <property type="match status" value="1"/>
</dbReference>
<keyword evidence="4" id="KW-1185">Reference proteome</keyword>
<dbReference type="Gene3D" id="3.90.930.50">
    <property type="match status" value="1"/>
</dbReference>
<accession>A0A0R0AGX8</accession>
<dbReference type="RefSeq" id="WP_054659291.1">
    <property type="nucleotide sequence ID" value="NZ_BAZI01000166.1"/>
</dbReference>
<dbReference type="OrthoDB" id="4146344at2"/>
<evidence type="ECO:0000259" key="1">
    <source>
        <dbReference type="Pfam" id="PF09836"/>
    </source>
</evidence>
<dbReference type="InterPro" id="IPR018640">
    <property type="entry name" value="DUF2063"/>
</dbReference>
<proteinExistence type="predicted"/>
<dbReference type="InterPro" id="IPR054098">
    <property type="entry name" value="NGO1945-like_C"/>
</dbReference>
<feature type="domain" description="Putative DNA-binding" evidence="1">
    <location>
        <begin position="7"/>
        <end position="93"/>
    </location>
</feature>
<dbReference type="Pfam" id="PF09836">
    <property type="entry name" value="DUF2063"/>
    <property type="match status" value="1"/>
</dbReference>
<organism evidence="3 4">
    <name type="scientific">Stenotrophomonas pictorum JCM 9942</name>
    <dbReference type="NCBI Taxonomy" id="1236960"/>
    <lineage>
        <taxon>Bacteria</taxon>
        <taxon>Pseudomonadati</taxon>
        <taxon>Pseudomonadota</taxon>
        <taxon>Gammaproteobacteria</taxon>
        <taxon>Lysobacterales</taxon>
        <taxon>Lysobacteraceae</taxon>
        <taxon>Stenotrophomonas</taxon>
    </lineage>
</organism>
<dbReference type="EMBL" id="LLXS01000009">
    <property type="protein sequence ID" value="KRG44117.1"/>
    <property type="molecule type" value="Genomic_DNA"/>
</dbReference>
<evidence type="ECO:0000259" key="2">
    <source>
        <dbReference type="Pfam" id="PF22106"/>
    </source>
</evidence>
<dbReference type="Proteomes" id="UP000050836">
    <property type="component" value="Unassembled WGS sequence"/>
</dbReference>
<protein>
    <submittedName>
        <fullName evidence="3">Uncharacterized protein</fullName>
    </submittedName>
</protein>
<evidence type="ECO:0000313" key="3">
    <source>
        <dbReference type="EMBL" id="KRG44117.1"/>
    </source>
</evidence>
<comment type="caution">
    <text evidence="3">The sequence shown here is derived from an EMBL/GenBank/DDBJ whole genome shotgun (WGS) entry which is preliminary data.</text>
</comment>
<reference evidence="3 4" key="1">
    <citation type="submission" date="2015-10" db="EMBL/GenBank/DDBJ databases">
        <title>Genome sequencing and analysis of members of genus Stenotrophomonas.</title>
        <authorList>
            <person name="Patil P.P."/>
            <person name="Midha S."/>
            <person name="Patil P.B."/>
        </authorList>
    </citation>
    <scope>NUCLEOTIDE SEQUENCE [LARGE SCALE GENOMIC DNA]</scope>
    <source>
        <strain evidence="3 4">JCM 9942</strain>
    </source>
</reference>
<dbReference type="Gene3D" id="1.10.150.690">
    <property type="entry name" value="DUF2063"/>
    <property type="match status" value="1"/>
</dbReference>
<name>A0A0R0AGX8_9GAMM</name>
<evidence type="ECO:0000313" key="4">
    <source>
        <dbReference type="Proteomes" id="UP000050836"/>
    </source>
</evidence>
<dbReference type="InterPro" id="IPR044922">
    <property type="entry name" value="DUF2063_N_sf"/>
</dbReference>